<evidence type="ECO:0000313" key="1">
    <source>
        <dbReference type="EMBL" id="KIP63391.1"/>
    </source>
</evidence>
<organism evidence="1 2">
    <name type="scientific">Prevotella pectinovora</name>
    <dbReference type="NCBI Taxonomy" id="1602169"/>
    <lineage>
        <taxon>Bacteria</taxon>
        <taxon>Pseudomonadati</taxon>
        <taxon>Bacteroidota</taxon>
        <taxon>Bacteroidia</taxon>
        <taxon>Bacteroidales</taxon>
        <taxon>Prevotellaceae</taxon>
        <taxon>Prevotella</taxon>
    </lineage>
</organism>
<sequence length="108" mass="12304">MKWATCLPMWGKQLTHLGQAPCPKWARVVPKTVPKVSIERNVSKGMQSANITDSFLLMRNQKSILIDSQIYLFRVVVVVPPAFSRDTNQKMKHGLHGEPRIGLSRIFF</sequence>
<comment type="caution">
    <text evidence="1">The sequence shown here is derived from an EMBL/GenBank/DDBJ whole genome shotgun (WGS) entry which is preliminary data.</text>
</comment>
<dbReference type="EMBL" id="JXQK01000043">
    <property type="protein sequence ID" value="KIP63391.1"/>
    <property type="molecule type" value="Genomic_DNA"/>
</dbReference>
<proteinExistence type="predicted"/>
<dbReference type="Proteomes" id="UP000032046">
    <property type="component" value="Unassembled WGS sequence"/>
</dbReference>
<reference evidence="1 2" key="1">
    <citation type="submission" date="2015-01" db="EMBL/GenBank/DDBJ databases">
        <title>Comparative genomics of non-oral Prevotella species.</title>
        <authorList>
            <person name="Accetto T."/>
            <person name="Nograsek B."/>
            <person name="Avgustin G."/>
        </authorList>
    </citation>
    <scope>NUCLEOTIDE SEQUENCE [LARGE SCALE GENOMIC DNA]</scope>
    <source>
        <strain evidence="1 2">P5-119</strain>
    </source>
</reference>
<accession>A0A0D0IXA3</accession>
<name>A0A0D0IXA3_9BACT</name>
<dbReference type="AlphaFoldDB" id="A0A0D0IXA3"/>
<evidence type="ECO:0000313" key="2">
    <source>
        <dbReference type="Proteomes" id="UP000032046"/>
    </source>
</evidence>
<keyword evidence="2" id="KW-1185">Reference proteome</keyword>
<gene>
    <name evidence="1" type="ORF">ST44_03825</name>
</gene>
<protein>
    <submittedName>
        <fullName evidence="1">Uncharacterized protein</fullName>
    </submittedName>
</protein>